<comment type="cofactor">
    <cofactor evidence="1 3">
        <name>a divalent metal cation</name>
        <dbReference type="ChEBI" id="CHEBI:60240"/>
    </cofactor>
</comment>
<evidence type="ECO:0000256" key="3">
    <source>
        <dbReference type="HAMAP-Rule" id="MF_00528"/>
    </source>
</evidence>
<dbReference type="EMBL" id="SDMR01000005">
    <property type="protein sequence ID" value="TBT95417.1"/>
    <property type="molecule type" value="Genomic_DNA"/>
</dbReference>
<dbReference type="NCBIfam" id="TIGR00172">
    <property type="entry name" value="maf"/>
    <property type="match status" value="1"/>
</dbReference>
<protein>
    <recommendedName>
        <fullName evidence="3">Nucleoside triphosphate pyrophosphatase</fullName>
        <ecNumber evidence="3">3.6.1.9</ecNumber>
    </recommendedName>
    <alternativeName>
        <fullName evidence="3">Nucleotide pyrophosphatase</fullName>
        <shortName evidence="3">Nucleotide PPase</shortName>
    </alternativeName>
</protein>
<dbReference type="Proteomes" id="UP000291933">
    <property type="component" value="Unassembled WGS sequence"/>
</dbReference>
<comment type="similarity">
    <text evidence="3">Belongs to the Maf family.</text>
</comment>
<dbReference type="GO" id="GO:0047429">
    <property type="term" value="F:nucleoside triphosphate diphosphatase activity"/>
    <property type="evidence" value="ECO:0007669"/>
    <property type="project" value="UniProtKB-EC"/>
</dbReference>
<organism evidence="4 5">
    <name type="scientific">Propioniciclava tarda</name>
    <dbReference type="NCBI Taxonomy" id="433330"/>
    <lineage>
        <taxon>Bacteria</taxon>
        <taxon>Bacillati</taxon>
        <taxon>Actinomycetota</taxon>
        <taxon>Actinomycetes</taxon>
        <taxon>Propionibacteriales</taxon>
        <taxon>Propionibacteriaceae</taxon>
        <taxon>Propioniciclava</taxon>
    </lineage>
</organism>
<comment type="caution">
    <text evidence="3">Lacks conserved residue(s) required for the propagation of feature annotation.</text>
</comment>
<dbReference type="SUPFAM" id="SSF52972">
    <property type="entry name" value="ITPase-like"/>
    <property type="match status" value="1"/>
</dbReference>
<keyword evidence="3" id="KW-0963">Cytoplasm</keyword>
<reference evidence="4 5" key="1">
    <citation type="submission" date="2019-01" db="EMBL/GenBank/DDBJ databases">
        <title>Lactibacter flavus gen. nov., sp. nov., a novel bacterium of the family Propionibacteriaceae isolated from raw milk and dairy products.</title>
        <authorList>
            <person name="Huptas C."/>
            <person name="Wenning M."/>
            <person name="Breitenwieser F."/>
            <person name="Doll E."/>
            <person name="Von Neubeck M."/>
            <person name="Busse H.-J."/>
            <person name="Scherer S."/>
        </authorList>
    </citation>
    <scope>NUCLEOTIDE SEQUENCE [LARGE SCALE GENOMIC DNA]</scope>
    <source>
        <strain evidence="5">DSM 22130 / JCM 15804 / WR061</strain>
    </source>
</reference>
<keyword evidence="3" id="KW-0546">Nucleotide metabolism</keyword>
<dbReference type="Pfam" id="PF02545">
    <property type="entry name" value="Maf"/>
    <property type="match status" value="1"/>
</dbReference>
<name>A0A4Q9KLL4_PROTD</name>
<gene>
    <name evidence="4" type="ORF">ET996_05765</name>
</gene>
<dbReference type="InterPro" id="IPR029001">
    <property type="entry name" value="ITPase-like_fam"/>
</dbReference>
<comment type="catalytic activity">
    <reaction evidence="3">
        <text>a 2'-deoxyribonucleoside 5'-triphosphate + H2O = a 2'-deoxyribonucleoside 5'-phosphate + diphosphate + H(+)</text>
        <dbReference type="Rhea" id="RHEA:44644"/>
        <dbReference type="ChEBI" id="CHEBI:15377"/>
        <dbReference type="ChEBI" id="CHEBI:15378"/>
        <dbReference type="ChEBI" id="CHEBI:33019"/>
        <dbReference type="ChEBI" id="CHEBI:61560"/>
        <dbReference type="ChEBI" id="CHEBI:65317"/>
        <dbReference type="EC" id="3.6.1.9"/>
    </reaction>
</comment>
<dbReference type="HAMAP" id="MF_00528">
    <property type="entry name" value="Maf"/>
    <property type="match status" value="1"/>
</dbReference>
<dbReference type="GO" id="GO:0005737">
    <property type="term" value="C:cytoplasm"/>
    <property type="evidence" value="ECO:0007669"/>
    <property type="project" value="UniProtKB-SubCell"/>
</dbReference>
<comment type="function">
    <text evidence="3">Nucleoside triphosphate pyrophosphatase. May have a dual role in cell division arrest and in preventing the incorporation of modified nucleotides into cellular nucleic acids.</text>
</comment>
<feature type="active site" description="Proton acceptor" evidence="3">
    <location>
        <position position="71"/>
    </location>
</feature>
<sequence length="202" mass="21453">MDRLVLASASPARLQTLQSAGVAVSVVVSGVDESGVDAPDTATLVAELARLKAEAVLPLVQDGDVALLGCDSLLDLDGTPQGKPASRQEASEAWRRMRGRSGTLLTGHHLIVRRGSLTERVTRTASTTVFFADLDDDEIDAYVGTGEPDHVAGAFTIDGLGGPFVTRVEGDPHTVVGLSLPLLRAMLRLVGVRWYDLWEARV</sequence>
<dbReference type="AlphaFoldDB" id="A0A4Q9KLL4"/>
<keyword evidence="2 3" id="KW-0378">Hydrolase</keyword>
<accession>A0A4Q9KLL4</accession>
<proteinExistence type="inferred from homology"/>
<dbReference type="EC" id="3.6.1.9" evidence="3"/>
<evidence type="ECO:0000313" key="5">
    <source>
        <dbReference type="Proteomes" id="UP000291933"/>
    </source>
</evidence>
<evidence type="ECO:0000313" key="4">
    <source>
        <dbReference type="EMBL" id="TBT95417.1"/>
    </source>
</evidence>
<dbReference type="PANTHER" id="PTHR43213">
    <property type="entry name" value="BIFUNCTIONAL DTTP/UTP PYROPHOSPHATASE/METHYLTRANSFERASE PROTEIN-RELATED"/>
    <property type="match status" value="1"/>
</dbReference>
<evidence type="ECO:0000256" key="1">
    <source>
        <dbReference type="ARBA" id="ARBA00001968"/>
    </source>
</evidence>
<dbReference type="InterPro" id="IPR003697">
    <property type="entry name" value="Maf-like"/>
</dbReference>
<comment type="subcellular location">
    <subcellularLocation>
        <location evidence="3">Cytoplasm</location>
    </subcellularLocation>
</comment>
<dbReference type="PANTHER" id="PTHR43213:SF5">
    <property type="entry name" value="BIFUNCTIONAL DTTP_UTP PYROPHOSPHATASE_METHYLTRANSFERASE PROTEIN-RELATED"/>
    <property type="match status" value="1"/>
</dbReference>
<dbReference type="PIRSF" id="PIRSF006305">
    <property type="entry name" value="Maf"/>
    <property type="match status" value="1"/>
</dbReference>
<dbReference type="Gene3D" id="3.90.950.10">
    <property type="match status" value="1"/>
</dbReference>
<dbReference type="OrthoDB" id="3527985at2"/>
<comment type="caution">
    <text evidence="4">The sequence shown here is derived from an EMBL/GenBank/DDBJ whole genome shotgun (WGS) entry which is preliminary data.</text>
</comment>
<comment type="catalytic activity">
    <reaction evidence="3">
        <text>a ribonucleoside 5'-triphosphate + H2O = a ribonucleoside 5'-phosphate + diphosphate + H(+)</text>
        <dbReference type="Rhea" id="RHEA:23996"/>
        <dbReference type="ChEBI" id="CHEBI:15377"/>
        <dbReference type="ChEBI" id="CHEBI:15378"/>
        <dbReference type="ChEBI" id="CHEBI:33019"/>
        <dbReference type="ChEBI" id="CHEBI:58043"/>
        <dbReference type="ChEBI" id="CHEBI:61557"/>
        <dbReference type="EC" id="3.6.1.9"/>
    </reaction>
</comment>
<evidence type="ECO:0000256" key="2">
    <source>
        <dbReference type="ARBA" id="ARBA00022801"/>
    </source>
</evidence>
<dbReference type="CDD" id="cd00555">
    <property type="entry name" value="Maf"/>
    <property type="match status" value="1"/>
</dbReference>
<keyword evidence="5" id="KW-1185">Reference proteome</keyword>
<dbReference type="GO" id="GO:0009117">
    <property type="term" value="P:nucleotide metabolic process"/>
    <property type="evidence" value="ECO:0007669"/>
    <property type="project" value="UniProtKB-KW"/>
</dbReference>